<keyword evidence="1" id="KW-1185">Reference proteome</keyword>
<dbReference type="AlphaFoldDB" id="A0A914R0Z6"/>
<reference evidence="2" key="1">
    <citation type="submission" date="2022-11" db="UniProtKB">
        <authorList>
            <consortium name="WormBaseParasite"/>
        </authorList>
    </citation>
    <scope>IDENTIFICATION</scope>
</reference>
<dbReference type="WBParaSite" id="PEQ_0000028001-mRNA-1">
    <property type="protein sequence ID" value="PEQ_0000028001-mRNA-1"/>
    <property type="gene ID" value="PEQ_0000028001"/>
</dbReference>
<proteinExistence type="predicted"/>
<evidence type="ECO:0000313" key="2">
    <source>
        <dbReference type="WBParaSite" id="PEQ_0000028001-mRNA-1"/>
    </source>
</evidence>
<sequence length="53" mass="6077">RSISYSVESNNLFHHRYSIDSLLVCDHRVACPPLQGNVLTLSIPNFRQGDRYS</sequence>
<evidence type="ECO:0000313" key="1">
    <source>
        <dbReference type="Proteomes" id="UP000887564"/>
    </source>
</evidence>
<dbReference type="Proteomes" id="UP000887564">
    <property type="component" value="Unplaced"/>
</dbReference>
<accession>A0A914R0Z6</accession>
<protein>
    <submittedName>
        <fullName evidence="2">Uncharacterized protein</fullName>
    </submittedName>
</protein>
<organism evidence="1 2">
    <name type="scientific">Parascaris equorum</name>
    <name type="common">Equine roundworm</name>
    <dbReference type="NCBI Taxonomy" id="6256"/>
    <lineage>
        <taxon>Eukaryota</taxon>
        <taxon>Metazoa</taxon>
        <taxon>Ecdysozoa</taxon>
        <taxon>Nematoda</taxon>
        <taxon>Chromadorea</taxon>
        <taxon>Rhabditida</taxon>
        <taxon>Spirurina</taxon>
        <taxon>Ascaridomorpha</taxon>
        <taxon>Ascaridoidea</taxon>
        <taxon>Ascarididae</taxon>
        <taxon>Parascaris</taxon>
    </lineage>
</organism>
<name>A0A914R0Z6_PAREQ</name>